<comment type="caution">
    <text evidence="1">The sequence shown here is derived from an EMBL/GenBank/DDBJ whole genome shotgun (WGS) entry which is preliminary data.</text>
</comment>
<accession>A0A392R013</accession>
<feature type="non-terminal residue" evidence="1">
    <location>
        <position position="1"/>
    </location>
</feature>
<name>A0A392R013_9FABA</name>
<reference evidence="1 2" key="1">
    <citation type="journal article" date="2018" name="Front. Plant Sci.">
        <title>Red Clover (Trifolium pratense) and Zigzag Clover (T. medium) - A Picture of Genomic Similarities and Differences.</title>
        <authorList>
            <person name="Dluhosova J."/>
            <person name="Istvanek J."/>
            <person name="Nedelnik J."/>
            <person name="Repkova J."/>
        </authorList>
    </citation>
    <scope>NUCLEOTIDE SEQUENCE [LARGE SCALE GENOMIC DNA]</scope>
    <source>
        <strain evidence="2">cv. 10/8</strain>
        <tissue evidence="1">Leaf</tissue>
    </source>
</reference>
<protein>
    <submittedName>
        <fullName evidence="1">Uncharacterized protein</fullName>
    </submittedName>
</protein>
<evidence type="ECO:0000313" key="1">
    <source>
        <dbReference type="EMBL" id="MCI29933.1"/>
    </source>
</evidence>
<sequence length="56" mass="6243">PGTTVRILIDGGSSDNFIQMEKIPKRKSQSNRWVNNEWDRLDPTATHIGKCSADAS</sequence>
<evidence type="ECO:0000313" key="2">
    <source>
        <dbReference type="Proteomes" id="UP000265520"/>
    </source>
</evidence>
<dbReference type="EMBL" id="LXQA010175878">
    <property type="protein sequence ID" value="MCI29933.1"/>
    <property type="molecule type" value="Genomic_DNA"/>
</dbReference>
<proteinExistence type="predicted"/>
<dbReference type="AlphaFoldDB" id="A0A392R013"/>
<keyword evidence="2" id="KW-1185">Reference proteome</keyword>
<dbReference type="Proteomes" id="UP000265520">
    <property type="component" value="Unassembled WGS sequence"/>
</dbReference>
<organism evidence="1 2">
    <name type="scientific">Trifolium medium</name>
    <dbReference type="NCBI Taxonomy" id="97028"/>
    <lineage>
        <taxon>Eukaryota</taxon>
        <taxon>Viridiplantae</taxon>
        <taxon>Streptophyta</taxon>
        <taxon>Embryophyta</taxon>
        <taxon>Tracheophyta</taxon>
        <taxon>Spermatophyta</taxon>
        <taxon>Magnoliopsida</taxon>
        <taxon>eudicotyledons</taxon>
        <taxon>Gunneridae</taxon>
        <taxon>Pentapetalae</taxon>
        <taxon>rosids</taxon>
        <taxon>fabids</taxon>
        <taxon>Fabales</taxon>
        <taxon>Fabaceae</taxon>
        <taxon>Papilionoideae</taxon>
        <taxon>50 kb inversion clade</taxon>
        <taxon>NPAAA clade</taxon>
        <taxon>Hologalegina</taxon>
        <taxon>IRL clade</taxon>
        <taxon>Trifolieae</taxon>
        <taxon>Trifolium</taxon>
    </lineage>
</organism>